<name>A0AAJ8DZ97_ASPNG</name>
<proteinExistence type="predicted"/>
<feature type="region of interest" description="Disordered" evidence="1">
    <location>
        <begin position="64"/>
        <end position="102"/>
    </location>
</feature>
<dbReference type="VEuPathDB" id="FungiDB:An07g04680"/>
<protein>
    <submittedName>
        <fullName evidence="2">Uncharacterized protein</fullName>
    </submittedName>
</protein>
<sequence>MEKENFPLACWAPIPTQVFLGLEERAENGWSGLMKIGAGRIRHSTVAVVSLMGLREPLGRVHRRSGISQRFNPGTTGSELDSHPHESLPGIWPNPPVKLEGS</sequence>
<dbReference type="AlphaFoldDB" id="A0AAJ8DZ97"/>
<reference evidence="2" key="2">
    <citation type="submission" date="2025-08" db="UniProtKB">
        <authorList>
            <consortium name="RefSeq"/>
        </authorList>
    </citation>
    <scope>IDENTIFICATION</scope>
</reference>
<evidence type="ECO:0000256" key="1">
    <source>
        <dbReference type="SAM" id="MobiDB-lite"/>
    </source>
</evidence>
<reference evidence="2" key="1">
    <citation type="submission" date="2025-02" db="EMBL/GenBank/DDBJ databases">
        <authorList>
            <consortium name="NCBI Genome Project"/>
        </authorList>
    </citation>
    <scope>NUCLEOTIDE SEQUENCE</scope>
</reference>
<evidence type="ECO:0000313" key="2">
    <source>
        <dbReference type="RefSeq" id="XP_059600906.1"/>
    </source>
</evidence>
<organism evidence="2">
    <name type="scientific">Aspergillus niger</name>
    <dbReference type="NCBI Taxonomy" id="5061"/>
    <lineage>
        <taxon>Eukaryota</taxon>
        <taxon>Fungi</taxon>
        <taxon>Dikarya</taxon>
        <taxon>Ascomycota</taxon>
        <taxon>Pezizomycotina</taxon>
        <taxon>Eurotiomycetes</taxon>
        <taxon>Eurotiomycetidae</taxon>
        <taxon>Eurotiales</taxon>
        <taxon>Aspergillaceae</taxon>
        <taxon>Aspergillus</taxon>
        <taxon>Aspergillus subgen. Circumdati</taxon>
    </lineage>
</organism>
<accession>A0AAJ8DZ97</accession>
<dbReference type="RefSeq" id="XP_059600906.1">
    <property type="nucleotide sequence ID" value="XM_059748424.1"/>
</dbReference>
<dbReference type="GeneID" id="84591381"/>
<dbReference type="KEGG" id="ang:An07g04680"/>
<feature type="compositionally biased region" description="Polar residues" evidence="1">
    <location>
        <begin position="66"/>
        <end position="79"/>
    </location>
</feature>
<gene>
    <name evidence="2" type="ORF">An07g04680</name>
</gene>